<dbReference type="Gene3D" id="3.30.2070.10">
    <property type="entry name" value="Formate dehydrogenase/DMSO reductase"/>
    <property type="match status" value="1"/>
</dbReference>
<dbReference type="CDD" id="cd02766">
    <property type="entry name" value="MopB_3"/>
    <property type="match status" value="1"/>
</dbReference>
<comment type="cofactor">
    <cofactor evidence="1">
        <name>Mo-bis(molybdopterin guanine dinucleotide)</name>
        <dbReference type="ChEBI" id="CHEBI:60539"/>
    </cofactor>
</comment>
<protein>
    <submittedName>
        <fullName evidence="9">Molybdopterin oxidoreductase family protein</fullName>
    </submittedName>
</protein>
<evidence type="ECO:0000256" key="3">
    <source>
        <dbReference type="ARBA" id="ARBA00022505"/>
    </source>
</evidence>
<dbReference type="InterPro" id="IPR006657">
    <property type="entry name" value="MoPterin_dinucl-bd_dom"/>
</dbReference>
<dbReference type="Proteomes" id="UP001500191">
    <property type="component" value="Unassembled WGS sequence"/>
</dbReference>
<evidence type="ECO:0000313" key="9">
    <source>
        <dbReference type="EMBL" id="GAA0522806.1"/>
    </source>
</evidence>
<evidence type="ECO:0000256" key="1">
    <source>
        <dbReference type="ARBA" id="ARBA00001942"/>
    </source>
</evidence>
<dbReference type="PROSITE" id="PS51669">
    <property type="entry name" value="4FE4S_MOW_BIS_MGD"/>
    <property type="match status" value="1"/>
</dbReference>
<dbReference type="SUPFAM" id="SSF53706">
    <property type="entry name" value="Formate dehydrogenase/DMSO reductase, domains 1-3"/>
    <property type="match status" value="1"/>
</dbReference>
<keyword evidence="10" id="KW-1185">Reference proteome</keyword>
<dbReference type="PANTHER" id="PTHR43742">
    <property type="entry name" value="TRIMETHYLAMINE-N-OXIDE REDUCTASE"/>
    <property type="match status" value="1"/>
</dbReference>
<proteinExistence type="inferred from homology"/>
<accession>A0ABN1CQB5</accession>
<dbReference type="InterPro" id="IPR006963">
    <property type="entry name" value="Mopterin_OxRdtase_4Fe-4S_dom"/>
</dbReference>
<dbReference type="Pfam" id="PF01568">
    <property type="entry name" value="Molydop_binding"/>
    <property type="match status" value="1"/>
</dbReference>
<dbReference type="SMART" id="SM00926">
    <property type="entry name" value="Molybdop_Fe4S4"/>
    <property type="match status" value="1"/>
</dbReference>
<evidence type="ECO:0000256" key="5">
    <source>
        <dbReference type="ARBA" id="ARBA00023002"/>
    </source>
</evidence>
<dbReference type="PROSITE" id="PS00490">
    <property type="entry name" value="MOLYBDOPTERIN_PROK_2"/>
    <property type="match status" value="1"/>
</dbReference>
<evidence type="ECO:0000256" key="6">
    <source>
        <dbReference type="ARBA" id="ARBA00023004"/>
    </source>
</evidence>
<dbReference type="InterPro" id="IPR009010">
    <property type="entry name" value="Asp_de-COase-like_dom_sf"/>
</dbReference>
<dbReference type="InterPro" id="IPR050612">
    <property type="entry name" value="Prok_Mopterin_Oxidored"/>
</dbReference>
<evidence type="ECO:0000256" key="4">
    <source>
        <dbReference type="ARBA" id="ARBA00022723"/>
    </source>
</evidence>
<dbReference type="CDD" id="cd02786">
    <property type="entry name" value="MopB_CT_3"/>
    <property type="match status" value="1"/>
</dbReference>
<comment type="caution">
    <text evidence="9">The sequence shown here is derived from an EMBL/GenBank/DDBJ whole genome shotgun (WGS) entry which is preliminary data.</text>
</comment>
<keyword evidence="5" id="KW-0560">Oxidoreductase</keyword>
<evidence type="ECO:0000256" key="7">
    <source>
        <dbReference type="ARBA" id="ARBA00023014"/>
    </source>
</evidence>
<feature type="domain" description="4Fe-4S Mo/W bis-MGD-type" evidence="8">
    <location>
        <begin position="34"/>
        <end position="97"/>
    </location>
</feature>
<keyword evidence="7" id="KW-0411">Iron-sulfur</keyword>
<dbReference type="InterPro" id="IPR037920">
    <property type="entry name" value="YoaE_C"/>
</dbReference>
<comment type="similarity">
    <text evidence="2">Belongs to the prokaryotic molybdopterin-containing oxidoreductase family.</text>
</comment>
<dbReference type="PANTHER" id="PTHR43742:SF6">
    <property type="entry name" value="OXIDOREDUCTASE YYAE-RELATED"/>
    <property type="match status" value="1"/>
</dbReference>
<evidence type="ECO:0000313" key="10">
    <source>
        <dbReference type="Proteomes" id="UP001500191"/>
    </source>
</evidence>
<dbReference type="Pfam" id="PF00384">
    <property type="entry name" value="Molybdopterin"/>
    <property type="match status" value="1"/>
</dbReference>
<sequence length="705" mass="75810">MTAATLGPRPSEPALPVRGWGAYSRGMTAPDSLSRDVLLTCPLDCPDACRLKVTVGRDAPGGPERMLKVTGDAAHPVTRGFACAKTVHYPARANHPDRPLYPLKRVNAKTEPEPVWERVTWDSALDDIAARLRTLLDTRGPGSILRYNYAGTMGLMEGTHVHALFRALGAPELDETICATAGTEAWSLGYGTRFGVDPADVAHARLIVLWGINSLSTNSHLTPHLTAARKAGARIVCVDPYRNRTAAFADEHLKIIPGTDAALALGVMHELFAHGWTDGAYIAEATTGIGELREAAREWTPERTAQVTGLDADVIRAFARAVGTTRPTYFRVGYGMTRHEHGGTNLRAVTLIPALTGDWRHRGGGCTLSTSGAFRLNRARLGAAHLIRPDAAHVNMNEYAAALRPERGFGATFIYNCNPAVVAPDAGRVRAGLQRDDLLVVVLEQAMTETARLADYLLPATTFAEHADVYTSYGHHYLGYNPATLDAPGEAKPNSWVFGQLARRLGVTEPSVYWTVDDLLEELLTSDHPLVAGITPERLKAEGSVRLNLPDGFLPYAHGAETPSGRVQLSPAPAHREPLAGLNAEYPVRLLTPPAHHFLNSTYGNLANLNRAEGGEPHLLLHPRDAQASGVTDGALATLTSEIGSVQRRVKVTDAAQPGAAILEGTWWGLSAPDGRSINELTAQTLTDLGGGSTFHNTRIRIEPA</sequence>
<dbReference type="Gene3D" id="2.20.25.90">
    <property type="entry name" value="ADC-like domains"/>
    <property type="match status" value="1"/>
</dbReference>
<dbReference type="InterPro" id="IPR006655">
    <property type="entry name" value="Mopterin_OxRdtase_prok_CS"/>
</dbReference>
<dbReference type="Pfam" id="PF04879">
    <property type="entry name" value="Molybdop_Fe4S4"/>
    <property type="match status" value="1"/>
</dbReference>
<organism evidence="9 10">
    <name type="scientific">Deinococcus depolymerans</name>
    <dbReference type="NCBI Taxonomy" id="392408"/>
    <lineage>
        <taxon>Bacteria</taxon>
        <taxon>Thermotogati</taxon>
        <taxon>Deinococcota</taxon>
        <taxon>Deinococci</taxon>
        <taxon>Deinococcales</taxon>
        <taxon>Deinococcaceae</taxon>
        <taxon>Deinococcus</taxon>
    </lineage>
</organism>
<dbReference type="Gene3D" id="2.40.40.20">
    <property type="match status" value="1"/>
</dbReference>
<dbReference type="SUPFAM" id="SSF50692">
    <property type="entry name" value="ADC-like"/>
    <property type="match status" value="1"/>
</dbReference>
<dbReference type="EMBL" id="BAAADB010000031">
    <property type="protein sequence ID" value="GAA0522806.1"/>
    <property type="molecule type" value="Genomic_DNA"/>
</dbReference>
<evidence type="ECO:0000259" key="8">
    <source>
        <dbReference type="PROSITE" id="PS51669"/>
    </source>
</evidence>
<keyword evidence="3" id="KW-0500">Molybdenum</keyword>
<keyword evidence="6" id="KW-0408">Iron</keyword>
<evidence type="ECO:0000256" key="2">
    <source>
        <dbReference type="ARBA" id="ARBA00010312"/>
    </source>
</evidence>
<name>A0ABN1CQB5_9DEIO</name>
<dbReference type="Gene3D" id="3.40.50.740">
    <property type="match status" value="1"/>
</dbReference>
<gene>
    <name evidence="9" type="ORF">GCM10008937_32970</name>
</gene>
<keyword evidence="4" id="KW-0479">Metal-binding</keyword>
<dbReference type="InterPro" id="IPR006656">
    <property type="entry name" value="Mopterin_OxRdtase"/>
</dbReference>
<reference evidence="9 10" key="1">
    <citation type="journal article" date="2019" name="Int. J. Syst. Evol. Microbiol.">
        <title>The Global Catalogue of Microorganisms (GCM) 10K type strain sequencing project: providing services to taxonomists for standard genome sequencing and annotation.</title>
        <authorList>
            <consortium name="The Broad Institute Genomics Platform"/>
            <consortium name="The Broad Institute Genome Sequencing Center for Infectious Disease"/>
            <person name="Wu L."/>
            <person name="Ma J."/>
        </authorList>
    </citation>
    <scope>NUCLEOTIDE SEQUENCE [LARGE SCALE GENOMIC DNA]</scope>
    <source>
        <strain evidence="9 10">JCM 14368</strain>
    </source>
</reference>
<dbReference type="Gene3D" id="3.40.228.10">
    <property type="entry name" value="Dimethylsulfoxide Reductase, domain 2"/>
    <property type="match status" value="1"/>
</dbReference>